<dbReference type="AlphaFoldDB" id="A0A9Q0RLC3"/>
<feature type="region of interest" description="Disordered" evidence="2">
    <location>
        <begin position="316"/>
        <end position="366"/>
    </location>
</feature>
<dbReference type="GO" id="GO:0003700">
    <property type="term" value="F:DNA-binding transcription factor activity"/>
    <property type="evidence" value="ECO:0007669"/>
    <property type="project" value="InterPro"/>
</dbReference>
<evidence type="ECO:0000259" key="3">
    <source>
        <dbReference type="PROSITE" id="PS50888"/>
    </source>
</evidence>
<dbReference type="InterPro" id="IPR036638">
    <property type="entry name" value="HLH_DNA-bd_sf"/>
</dbReference>
<accession>A0A9Q0RLC3</accession>
<dbReference type="Pfam" id="PF00010">
    <property type="entry name" value="HLH"/>
    <property type="match status" value="1"/>
</dbReference>
<dbReference type="InterPro" id="IPR011598">
    <property type="entry name" value="bHLH_dom"/>
</dbReference>
<evidence type="ECO:0000256" key="2">
    <source>
        <dbReference type="SAM" id="MobiDB-lite"/>
    </source>
</evidence>
<dbReference type="PROSITE" id="PS50888">
    <property type="entry name" value="BHLH"/>
    <property type="match status" value="1"/>
</dbReference>
<reference evidence="4" key="1">
    <citation type="submission" date="2022-12" db="EMBL/GenBank/DDBJ databases">
        <title>Genome assemblies of Blomia tropicalis.</title>
        <authorList>
            <person name="Cui Y."/>
        </authorList>
    </citation>
    <scope>NUCLEOTIDE SEQUENCE</scope>
    <source>
        <tissue evidence="4">Adult mites</tissue>
    </source>
</reference>
<comment type="caution">
    <text evidence="4">The sequence shown here is derived from an EMBL/GenBank/DDBJ whole genome shotgun (WGS) entry which is preliminary data.</text>
</comment>
<dbReference type="SUPFAM" id="SSF47459">
    <property type="entry name" value="HLH, helix-loop-helix DNA-binding domain"/>
    <property type="match status" value="1"/>
</dbReference>
<keyword evidence="1" id="KW-0238">DNA-binding</keyword>
<feature type="domain" description="BHLH" evidence="3">
    <location>
        <begin position="334"/>
        <end position="387"/>
    </location>
</feature>
<protein>
    <recommendedName>
        <fullName evidence="3">BHLH domain-containing protein</fullName>
    </recommendedName>
</protein>
<dbReference type="Gene3D" id="4.10.280.10">
    <property type="entry name" value="Helix-loop-helix DNA-binding domain"/>
    <property type="match status" value="1"/>
</dbReference>
<evidence type="ECO:0000313" key="5">
    <source>
        <dbReference type="Proteomes" id="UP001142055"/>
    </source>
</evidence>
<dbReference type="Proteomes" id="UP001142055">
    <property type="component" value="Chromosome 3"/>
</dbReference>
<dbReference type="PANTHER" id="PTHR45851">
    <property type="entry name" value="MYC PROTO-ONCOGENE"/>
    <property type="match status" value="1"/>
</dbReference>
<sequence>MPVKVDSNRPFSPLPFDCDLLSEFEQDLVNDVVLSNLDDSIWDNMMPTPPQSPQVKLDYMEISLENFLEENNEDEMEQKLINHDCMWSGNGCNEGLCPSIYKPLISSLAHTDSTLNLSTSPIAAYNEFSFYGLDTNLETCLQPTYIGEEQTQEQPNAEGNMFAMANDHSYESSSSVSIKQEIKEEVVQTESSLIHKNPVKILNPGVTKIKCKKVTNKKQLIENSNSILNTIARPSQIKTETSVLKPTIISVSNFKNFEPTNIQPKYKVDIKKKKINIIETKNGTAGRQLFQIKKVQNFSNVAIPLISPACSDSEESSVSFASSGDDSRKNSPPFRRREHNDSERKRRDHLRNSFNNLKDQIPKLKSAEKRPPRIMILHEATTYVNQLIETNYSLEKIQKAEKEKQNRLLAILKKLEKKS</sequence>
<dbReference type="OMA" id="FAMANDH"/>
<name>A0A9Q0RLC3_BLOTA</name>
<dbReference type="InterPro" id="IPR050433">
    <property type="entry name" value="Myc_transcription_factors"/>
</dbReference>
<dbReference type="SMART" id="SM00353">
    <property type="entry name" value="HLH"/>
    <property type="match status" value="1"/>
</dbReference>
<organism evidence="4 5">
    <name type="scientific">Blomia tropicalis</name>
    <name type="common">Mite</name>
    <dbReference type="NCBI Taxonomy" id="40697"/>
    <lineage>
        <taxon>Eukaryota</taxon>
        <taxon>Metazoa</taxon>
        <taxon>Ecdysozoa</taxon>
        <taxon>Arthropoda</taxon>
        <taxon>Chelicerata</taxon>
        <taxon>Arachnida</taxon>
        <taxon>Acari</taxon>
        <taxon>Acariformes</taxon>
        <taxon>Sarcoptiformes</taxon>
        <taxon>Astigmata</taxon>
        <taxon>Glycyphagoidea</taxon>
        <taxon>Echimyopodidae</taxon>
        <taxon>Blomia</taxon>
    </lineage>
</organism>
<proteinExistence type="predicted"/>
<evidence type="ECO:0000256" key="1">
    <source>
        <dbReference type="ARBA" id="ARBA00023125"/>
    </source>
</evidence>
<dbReference type="EMBL" id="JAPWDV010000003">
    <property type="protein sequence ID" value="KAJ6218305.1"/>
    <property type="molecule type" value="Genomic_DNA"/>
</dbReference>
<evidence type="ECO:0000313" key="4">
    <source>
        <dbReference type="EMBL" id="KAJ6218305.1"/>
    </source>
</evidence>
<keyword evidence="5" id="KW-1185">Reference proteome</keyword>
<gene>
    <name evidence="4" type="ORF">RDWZM_009462</name>
</gene>
<dbReference type="GO" id="GO:0046983">
    <property type="term" value="F:protein dimerization activity"/>
    <property type="evidence" value="ECO:0007669"/>
    <property type="project" value="InterPro"/>
</dbReference>
<dbReference type="PRINTS" id="PR00044">
    <property type="entry name" value="LEUZIPPRMYC"/>
</dbReference>
<dbReference type="InterPro" id="IPR002418">
    <property type="entry name" value="Tscrpt_reg_Myc"/>
</dbReference>
<dbReference type="GO" id="GO:0003677">
    <property type="term" value="F:DNA binding"/>
    <property type="evidence" value="ECO:0007669"/>
    <property type="project" value="UniProtKB-KW"/>
</dbReference>